<reference evidence="2" key="2">
    <citation type="submission" date="2013-04" db="EMBL/GenBank/DDBJ databases">
        <title>Genome sequence of Pseudoalteromonas citrea.</title>
        <authorList>
            <person name="Xie B.-B."/>
            <person name="Rong J.-C."/>
            <person name="Qin Q.-L."/>
            <person name="Shu Y.-L."/>
            <person name="Zhang Y.-Z."/>
        </authorList>
    </citation>
    <scope>NUCLEOTIDE SEQUENCE</scope>
    <source>
        <strain evidence="2">NCIMB 1889</strain>
    </source>
</reference>
<proteinExistence type="predicted"/>
<feature type="non-terminal residue" evidence="2">
    <location>
        <position position="1"/>
    </location>
</feature>
<organism evidence="2">
    <name type="scientific">Pseudoalteromonas citrea DSM 8771</name>
    <dbReference type="NCBI Taxonomy" id="1117314"/>
    <lineage>
        <taxon>Bacteria</taxon>
        <taxon>Pseudomonadati</taxon>
        <taxon>Pseudomonadota</taxon>
        <taxon>Gammaproteobacteria</taxon>
        <taxon>Alteromonadales</taxon>
        <taxon>Pseudoalteromonadaceae</taxon>
        <taxon>Pseudoalteromonas</taxon>
    </lineage>
</organism>
<evidence type="ECO:0000313" key="2">
    <source>
        <dbReference type="EMBL" id="ERG18737.1"/>
    </source>
</evidence>
<feature type="transmembrane region" description="Helical" evidence="1">
    <location>
        <begin position="20"/>
        <end position="38"/>
    </location>
</feature>
<dbReference type="EMBL" id="AHBZ02000120">
    <property type="protein sequence ID" value="ERG18737.1"/>
    <property type="molecule type" value="Genomic_DNA"/>
</dbReference>
<evidence type="ECO:0000256" key="1">
    <source>
        <dbReference type="SAM" id="Phobius"/>
    </source>
</evidence>
<sequence length="63" mass="6961">QASISLLNMFPSLLTMQYSLLPVFMYMMRVYITVILIGSKTATKPINHPLVPLATGLAPPLLE</sequence>
<protein>
    <submittedName>
        <fullName evidence="2">Uncharacterized protein</fullName>
    </submittedName>
</protein>
<gene>
    <name evidence="2" type="ORF">PCIT_10324</name>
</gene>
<name>U1JP46_9GAMM</name>
<dbReference type="AlphaFoldDB" id="U1JP46"/>
<comment type="caution">
    <text evidence="2">The sequence shown here is derived from an EMBL/GenBank/DDBJ whole genome shotgun (WGS) entry which is preliminary data.</text>
</comment>
<keyword evidence="1" id="KW-1133">Transmembrane helix</keyword>
<keyword evidence="1" id="KW-0812">Transmembrane</keyword>
<accession>U1JP46</accession>
<keyword evidence="1" id="KW-0472">Membrane</keyword>
<reference evidence="2" key="1">
    <citation type="journal article" date="2012" name="J. Bacteriol.">
        <title>Genome sequences of type strains of seven species of the marine bacterium Pseudoalteromonas.</title>
        <authorList>
            <person name="Xie B.B."/>
            <person name="Shu Y.L."/>
            <person name="Qin Q.L."/>
            <person name="Rong J.C."/>
            <person name="Zhang X.Y."/>
            <person name="Chen X.L."/>
            <person name="Shi M."/>
            <person name="He H.L."/>
            <person name="Zhou B.C."/>
            <person name="Zhang Y.Z."/>
        </authorList>
    </citation>
    <scope>NUCLEOTIDE SEQUENCE [LARGE SCALE GENOMIC DNA]</scope>
    <source>
        <strain evidence="2">NCIMB 1889</strain>
    </source>
</reference>